<dbReference type="GO" id="GO:0008270">
    <property type="term" value="F:zinc ion binding"/>
    <property type="evidence" value="ECO:0007669"/>
    <property type="project" value="InterPro"/>
</dbReference>
<feature type="domain" description="Peptidase M14" evidence="4">
    <location>
        <begin position="1"/>
        <end position="180"/>
    </location>
</feature>
<dbReference type="Proteomes" id="UP000748531">
    <property type="component" value="Unassembled WGS sequence"/>
</dbReference>
<dbReference type="Pfam" id="PF00246">
    <property type="entry name" value="Peptidase_M14"/>
    <property type="match status" value="1"/>
</dbReference>
<dbReference type="InterPro" id="IPR050821">
    <property type="entry name" value="Cytosolic_carboxypeptidase"/>
</dbReference>
<evidence type="ECO:0000259" key="4">
    <source>
        <dbReference type="PROSITE" id="PS52035"/>
    </source>
</evidence>
<comment type="caution">
    <text evidence="5">The sequence shown here is derived from an EMBL/GenBank/DDBJ whole genome shotgun (WGS) entry which is preliminary data.</text>
</comment>
<evidence type="ECO:0000313" key="6">
    <source>
        <dbReference type="Proteomes" id="UP000748531"/>
    </source>
</evidence>
<dbReference type="GO" id="GO:0004181">
    <property type="term" value="F:metallocarboxypeptidase activity"/>
    <property type="evidence" value="ECO:0007669"/>
    <property type="project" value="InterPro"/>
</dbReference>
<proteinExistence type="inferred from homology"/>
<dbReference type="InterPro" id="IPR000834">
    <property type="entry name" value="Peptidase_M14"/>
</dbReference>
<keyword evidence="6" id="KW-1185">Reference proteome</keyword>
<comment type="cofactor">
    <cofactor evidence="1">
        <name>Zn(2+)</name>
        <dbReference type="ChEBI" id="CHEBI:29105"/>
    </cofactor>
</comment>
<organism evidence="5 6">
    <name type="scientific">Paragonimus heterotremus</name>
    <dbReference type="NCBI Taxonomy" id="100268"/>
    <lineage>
        <taxon>Eukaryota</taxon>
        <taxon>Metazoa</taxon>
        <taxon>Spiralia</taxon>
        <taxon>Lophotrochozoa</taxon>
        <taxon>Platyhelminthes</taxon>
        <taxon>Trematoda</taxon>
        <taxon>Digenea</taxon>
        <taxon>Plagiorchiida</taxon>
        <taxon>Troglotremata</taxon>
        <taxon>Troglotrematidae</taxon>
        <taxon>Paragonimus</taxon>
    </lineage>
</organism>
<dbReference type="OrthoDB" id="10253041at2759"/>
<dbReference type="GO" id="GO:0006508">
    <property type="term" value="P:proteolysis"/>
    <property type="evidence" value="ECO:0007669"/>
    <property type="project" value="InterPro"/>
</dbReference>
<evidence type="ECO:0000313" key="5">
    <source>
        <dbReference type="EMBL" id="KAF5394231.1"/>
    </source>
</evidence>
<evidence type="ECO:0000256" key="1">
    <source>
        <dbReference type="ARBA" id="ARBA00001947"/>
    </source>
</evidence>
<protein>
    <recommendedName>
        <fullName evidence="4">Peptidase M14 domain-containing protein</fullName>
    </recommendedName>
</protein>
<feature type="non-terminal residue" evidence="5">
    <location>
        <position position="1"/>
    </location>
</feature>
<dbReference type="PROSITE" id="PS52035">
    <property type="entry name" value="PEPTIDASE_M14"/>
    <property type="match status" value="1"/>
</dbReference>
<evidence type="ECO:0000256" key="2">
    <source>
        <dbReference type="ARBA" id="ARBA00005988"/>
    </source>
</evidence>
<dbReference type="PANTHER" id="PTHR12756:SF12">
    <property type="entry name" value="CYTOSOLIC CARBOXYPEPTIDASE-LIKE PROTEIN 5"/>
    <property type="match status" value="1"/>
</dbReference>
<dbReference type="AlphaFoldDB" id="A0A8J4SYG0"/>
<comment type="caution">
    <text evidence="3">Lacks conserved residue(s) required for the propagation of feature annotation.</text>
</comment>
<gene>
    <name evidence="5" type="ORF">PHET_11992</name>
</gene>
<evidence type="ECO:0000256" key="3">
    <source>
        <dbReference type="PROSITE-ProRule" id="PRU01379"/>
    </source>
</evidence>
<dbReference type="SUPFAM" id="SSF53187">
    <property type="entry name" value="Zn-dependent exopeptidases"/>
    <property type="match status" value="1"/>
</dbReference>
<accession>A0A8J4SYG0</accession>
<dbReference type="EMBL" id="LUCH01019605">
    <property type="protein sequence ID" value="KAF5394231.1"/>
    <property type="molecule type" value="Genomic_DNA"/>
</dbReference>
<name>A0A8J4SYG0_9TREM</name>
<reference evidence="5" key="1">
    <citation type="submission" date="2019-05" db="EMBL/GenBank/DDBJ databases">
        <title>Annotation for the trematode Paragonimus heterotremus.</title>
        <authorList>
            <person name="Choi Y.-J."/>
        </authorList>
    </citation>
    <scope>NUCLEOTIDE SEQUENCE</scope>
    <source>
        <strain evidence="5">LC</strain>
    </source>
</reference>
<dbReference type="Gene3D" id="3.40.630.10">
    <property type="entry name" value="Zn peptidases"/>
    <property type="match status" value="1"/>
</dbReference>
<comment type="similarity">
    <text evidence="2 3">Belongs to the peptidase M14 family.</text>
</comment>
<sequence>VVFISARVHPGETPSSHVFNGLLELLLRPNDARSCQLRDQYVFKLIPLLNPDGVVRGHYRTDCRGVNLNRVYLTPDFLYYPSIYATKALLVYYHTKYGTLVPYANFLDDVWEEFKSVIRTSSGRISSNLLPGRLDSKLTNSDVNTASISPAEIKDDIIFECDVINQEVDQMEVNSLSQQK</sequence>
<dbReference type="PANTHER" id="PTHR12756">
    <property type="entry name" value="CYTOSOLIC CARBOXYPEPTIDASE"/>
    <property type="match status" value="1"/>
</dbReference>